<evidence type="ECO:0000259" key="6">
    <source>
        <dbReference type="PROSITE" id="PS51782"/>
    </source>
</evidence>
<dbReference type="CDD" id="cd00118">
    <property type="entry name" value="LysM"/>
    <property type="match status" value="1"/>
</dbReference>
<evidence type="ECO:0000313" key="7">
    <source>
        <dbReference type="EMBL" id="UNZ00223.1"/>
    </source>
</evidence>
<dbReference type="PANTHER" id="PTHR33308">
    <property type="entry name" value="PEPTIDOGLYCAN HYDROLASE FLGJ"/>
    <property type="match status" value="1"/>
</dbReference>
<organism evidence="7 8">
    <name type="scientific">Zhouia spongiae</name>
    <dbReference type="NCBI Taxonomy" id="2202721"/>
    <lineage>
        <taxon>Bacteria</taxon>
        <taxon>Pseudomonadati</taxon>
        <taxon>Bacteroidota</taxon>
        <taxon>Flavobacteriia</taxon>
        <taxon>Flavobacteriales</taxon>
        <taxon>Flavobacteriaceae</taxon>
        <taxon>Zhouia</taxon>
    </lineage>
</organism>
<keyword evidence="8" id="KW-1185">Reference proteome</keyword>
<evidence type="ECO:0000256" key="5">
    <source>
        <dbReference type="SAM" id="MobiDB-lite"/>
    </source>
</evidence>
<dbReference type="Pfam" id="PF01476">
    <property type="entry name" value="LysM"/>
    <property type="match status" value="1"/>
</dbReference>
<sequence>MFKKIAVVLCLLIMASCGSKKKAVSSKKRPPVHREVVEKKEERSSETLESTSKTTVTTNTVEDYINYFSPIAKQNMVTHGIPASITMAQAILESGAGKGTLVKKANNHFGIKCHNWGGEGVFHDDDEKGECFRKYNDPGQSFEDHSRFLTTRSRYAFLFKLKQSDYKGWARGLRKAGYATDKRYPEKLISLIERYRLYDLDKDVLKGRYEVVADPPEVIVKASGNYHVVEKGETLYSISRRYNITVDLLKRLNGLRNNIISIGQKLKIKN</sequence>
<feature type="region of interest" description="Disordered" evidence="5">
    <location>
        <begin position="24"/>
        <end position="53"/>
    </location>
</feature>
<dbReference type="SMART" id="SM00257">
    <property type="entry name" value="LysM"/>
    <property type="match status" value="1"/>
</dbReference>
<dbReference type="PROSITE" id="PS51257">
    <property type="entry name" value="PROKAR_LIPOPROTEIN"/>
    <property type="match status" value="1"/>
</dbReference>
<evidence type="ECO:0000256" key="3">
    <source>
        <dbReference type="ARBA" id="ARBA00022801"/>
    </source>
</evidence>
<feature type="compositionally biased region" description="Basic and acidic residues" evidence="5">
    <location>
        <begin position="32"/>
        <end position="46"/>
    </location>
</feature>
<dbReference type="InterPro" id="IPR036779">
    <property type="entry name" value="LysM_dom_sf"/>
</dbReference>
<evidence type="ECO:0000256" key="4">
    <source>
        <dbReference type="ARBA" id="ARBA00032108"/>
    </source>
</evidence>
<evidence type="ECO:0000256" key="2">
    <source>
        <dbReference type="ARBA" id="ARBA00022638"/>
    </source>
</evidence>
<dbReference type="Gene3D" id="1.10.530.10">
    <property type="match status" value="1"/>
</dbReference>
<proteinExistence type="predicted"/>
<evidence type="ECO:0000256" key="1">
    <source>
        <dbReference type="ARBA" id="ARBA00022529"/>
    </source>
</evidence>
<dbReference type="InterPro" id="IPR018392">
    <property type="entry name" value="LysM"/>
</dbReference>
<dbReference type="Proteomes" id="UP000829476">
    <property type="component" value="Chromosome"/>
</dbReference>
<keyword evidence="3" id="KW-0378">Hydrolase</keyword>
<dbReference type="EMBL" id="CP094326">
    <property type="protein sequence ID" value="UNZ00223.1"/>
    <property type="molecule type" value="Genomic_DNA"/>
</dbReference>
<dbReference type="Pfam" id="PF01832">
    <property type="entry name" value="Glucosaminidase"/>
    <property type="match status" value="1"/>
</dbReference>
<keyword evidence="2" id="KW-0081">Bacteriolytic enzyme</keyword>
<feature type="domain" description="LysM" evidence="6">
    <location>
        <begin position="225"/>
        <end position="268"/>
    </location>
</feature>
<dbReference type="InterPro" id="IPR051056">
    <property type="entry name" value="Glycosyl_Hydrolase_73"/>
</dbReference>
<gene>
    <name evidence="7" type="ORF">MQE36_07735</name>
</gene>
<dbReference type="SUPFAM" id="SSF54106">
    <property type="entry name" value="LysM domain"/>
    <property type="match status" value="1"/>
</dbReference>
<dbReference type="RefSeq" id="WP_242938590.1">
    <property type="nucleotide sequence ID" value="NZ_CP094326.1"/>
</dbReference>
<name>A0ABY3YQV8_9FLAO</name>
<dbReference type="InterPro" id="IPR002901">
    <property type="entry name" value="MGlyc_endo_b_GlcNAc-like_dom"/>
</dbReference>
<reference evidence="7 8" key="1">
    <citation type="journal article" date="2018" name="Int. J. Syst. Evol. Microbiol.">
        <title>Zhouia spongiae sp. nov., isolated from a marine sponge.</title>
        <authorList>
            <person name="Zhuang L."/>
            <person name="Lin B."/>
            <person name="Qin F."/>
            <person name="Luo L."/>
        </authorList>
    </citation>
    <scope>NUCLEOTIDE SEQUENCE [LARGE SCALE GENOMIC DNA]</scope>
    <source>
        <strain evidence="7 8">HN-Y44</strain>
    </source>
</reference>
<accession>A0ABY3YQV8</accession>
<dbReference type="Gene3D" id="3.10.350.10">
    <property type="entry name" value="LysM domain"/>
    <property type="match status" value="1"/>
</dbReference>
<protein>
    <recommendedName>
        <fullName evidence="4">Peptidoglycan hydrolase</fullName>
    </recommendedName>
</protein>
<keyword evidence="1" id="KW-0929">Antimicrobial</keyword>
<dbReference type="PROSITE" id="PS51782">
    <property type="entry name" value="LYSM"/>
    <property type="match status" value="1"/>
</dbReference>
<dbReference type="SMART" id="SM00047">
    <property type="entry name" value="LYZ2"/>
    <property type="match status" value="1"/>
</dbReference>
<evidence type="ECO:0000313" key="8">
    <source>
        <dbReference type="Proteomes" id="UP000829476"/>
    </source>
</evidence>
<dbReference type="PANTHER" id="PTHR33308:SF9">
    <property type="entry name" value="PEPTIDOGLYCAN HYDROLASE FLGJ"/>
    <property type="match status" value="1"/>
</dbReference>